<comment type="caution">
    <text evidence="1">The sequence shown here is derived from an EMBL/GenBank/DDBJ whole genome shotgun (WGS) entry which is preliminary data.</text>
</comment>
<evidence type="ECO:0000313" key="1">
    <source>
        <dbReference type="EMBL" id="KAK7082542.1"/>
    </source>
</evidence>
<dbReference type="EMBL" id="JAXCGZ010003978">
    <property type="protein sequence ID" value="KAK7082542.1"/>
    <property type="molecule type" value="Genomic_DNA"/>
</dbReference>
<dbReference type="Gene3D" id="2.60.40.10">
    <property type="entry name" value="Immunoglobulins"/>
    <property type="match status" value="2"/>
</dbReference>
<dbReference type="InterPro" id="IPR013783">
    <property type="entry name" value="Ig-like_fold"/>
</dbReference>
<gene>
    <name evidence="1" type="ORF">SK128_019141</name>
</gene>
<name>A0AAN8XE32_HALRR</name>
<keyword evidence="2" id="KW-1185">Reference proteome</keyword>
<proteinExistence type="predicted"/>
<dbReference type="InterPro" id="IPR036116">
    <property type="entry name" value="FN3_sf"/>
</dbReference>
<dbReference type="Proteomes" id="UP001381693">
    <property type="component" value="Unassembled WGS sequence"/>
</dbReference>
<dbReference type="AlphaFoldDB" id="A0AAN8XE32"/>
<sequence>MVEMMLGPAGLKSGAIYIEVIDDFTIRATLNASQPGSYKLLCMSNATGIPSLLCMRSVSVGYPPLDVQDLQCVSWNWHSLECNWSIPENPAQAPSEDYLVYLVTDIKEHPCDESPDDCSQNCCQWRMPAYSPSDPTFNISFNVSNKLGNAIFNHTFNNTDIVIPNPAEKVVIETAEESLEVRTEWVLPLYMETYAEAIGVLCVVEYRPSPHLYGGDTWLLGSFSTCRHKECNATVAVQHPGATYEFRVRLRARRENFTFDEDGWWSLWTAVEGNIPPQRPWNPPNLDIGTFQTNTGSEIGRRDVTVAWRPLPNLEHNGPDFSYVVNATADGKILSYSSITDTYVTFSDVSDEALVSLEVTSSNSMGHCNFSSHVDVYPKHLMPPLPVLPVVVHHPMTQQYELLWNGEESGEYTYTVYICTDGQDNKEACENNLYWIAVGNLTSVNVTLEDFGLSHLNDENIRFAVSEQSSKEGFSSGMSWDNCLSPQTYGMSSSAPDIGESIARNATAANLTWSLECKDRGAVVEAIIVEYCAGSHTFAMPCECKQNENSRFCAWHIEL</sequence>
<dbReference type="SUPFAM" id="SSF49265">
    <property type="entry name" value="Fibronectin type III"/>
    <property type="match status" value="2"/>
</dbReference>
<evidence type="ECO:0008006" key="3">
    <source>
        <dbReference type="Google" id="ProtNLM"/>
    </source>
</evidence>
<accession>A0AAN8XE32</accession>
<organism evidence="1 2">
    <name type="scientific">Halocaridina rubra</name>
    <name type="common">Hawaiian red shrimp</name>
    <dbReference type="NCBI Taxonomy" id="373956"/>
    <lineage>
        <taxon>Eukaryota</taxon>
        <taxon>Metazoa</taxon>
        <taxon>Ecdysozoa</taxon>
        <taxon>Arthropoda</taxon>
        <taxon>Crustacea</taxon>
        <taxon>Multicrustacea</taxon>
        <taxon>Malacostraca</taxon>
        <taxon>Eumalacostraca</taxon>
        <taxon>Eucarida</taxon>
        <taxon>Decapoda</taxon>
        <taxon>Pleocyemata</taxon>
        <taxon>Caridea</taxon>
        <taxon>Atyoidea</taxon>
        <taxon>Atyidae</taxon>
        <taxon>Halocaridina</taxon>
    </lineage>
</organism>
<protein>
    <recommendedName>
        <fullName evidence="3">Leptin receptor</fullName>
    </recommendedName>
</protein>
<reference evidence="1 2" key="1">
    <citation type="submission" date="2023-11" db="EMBL/GenBank/DDBJ databases">
        <title>Halocaridina rubra genome assembly.</title>
        <authorList>
            <person name="Smith C."/>
        </authorList>
    </citation>
    <scope>NUCLEOTIDE SEQUENCE [LARGE SCALE GENOMIC DNA]</scope>
    <source>
        <strain evidence="1">EP-1</strain>
        <tissue evidence="1">Whole</tissue>
    </source>
</reference>
<evidence type="ECO:0000313" key="2">
    <source>
        <dbReference type="Proteomes" id="UP001381693"/>
    </source>
</evidence>